<dbReference type="GO" id="GO:0009279">
    <property type="term" value="C:cell outer membrane"/>
    <property type="evidence" value="ECO:0007669"/>
    <property type="project" value="UniProtKB-SubCell"/>
</dbReference>
<evidence type="ECO:0000256" key="1">
    <source>
        <dbReference type="ARBA" id="ARBA00004442"/>
    </source>
</evidence>
<reference evidence="8 9" key="1">
    <citation type="submission" date="2016-10" db="EMBL/GenBank/DDBJ databases">
        <authorList>
            <person name="de Groot N.N."/>
        </authorList>
    </citation>
    <scope>NUCLEOTIDE SEQUENCE [LARGE SCALE GENOMIC DNA]</scope>
    <source>
        <strain evidence="8 9">DSM 21668</strain>
    </source>
</reference>
<evidence type="ECO:0000259" key="6">
    <source>
        <dbReference type="Pfam" id="PF07980"/>
    </source>
</evidence>
<dbReference type="CDD" id="cd08977">
    <property type="entry name" value="SusD"/>
    <property type="match status" value="1"/>
</dbReference>
<accession>A0A1G9IUE3</accession>
<evidence type="ECO:0000259" key="7">
    <source>
        <dbReference type="Pfam" id="PF14322"/>
    </source>
</evidence>
<dbReference type="SUPFAM" id="SSF48452">
    <property type="entry name" value="TPR-like"/>
    <property type="match status" value="1"/>
</dbReference>
<dbReference type="Pfam" id="PF07980">
    <property type="entry name" value="SusD_RagB"/>
    <property type="match status" value="1"/>
</dbReference>
<evidence type="ECO:0000256" key="2">
    <source>
        <dbReference type="ARBA" id="ARBA00006275"/>
    </source>
</evidence>
<evidence type="ECO:0000256" key="5">
    <source>
        <dbReference type="ARBA" id="ARBA00023237"/>
    </source>
</evidence>
<dbReference type="AlphaFoldDB" id="A0A1G9IUE3"/>
<keyword evidence="3" id="KW-0732">Signal</keyword>
<dbReference type="PROSITE" id="PS51257">
    <property type="entry name" value="PROKAR_LIPOPROTEIN"/>
    <property type="match status" value="1"/>
</dbReference>
<dbReference type="RefSeq" id="WP_093197538.1">
    <property type="nucleotide sequence ID" value="NZ_FNGS01000001.1"/>
</dbReference>
<dbReference type="InterPro" id="IPR011990">
    <property type="entry name" value="TPR-like_helical_dom_sf"/>
</dbReference>
<dbReference type="InterPro" id="IPR012944">
    <property type="entry name" value="SusD_RagB_dom"/>
</dbReference>
<dbReference type="Proteomes" id="UP000198901">
    <property type="component" value="Unassembled WGS sequence"/>
</dbReference>
<evidence type="ECO:0000256" key="3">
    <source>
        <dbReference type="ARBA" id="ARBA00022729"/>
    </source>
</evidence>
<dbReference type="Gene3D" id="1.25.40.390">
    <property type="match status" value="1"/>
</dbReference>
<protein>
    <submittedName>
        <fullName evidence="8">RagB/SusD domain-containing protein</fullName>
    </submittedName>
</protein>
<evidence type="ECO:0000313" key="8">
    <source>
        <dbReference type="EMBL" id="SDL28424.1"/>
    </source>
</evidence>
<sequence>MTFKHKLTILVACSIGLASCKDSFLDIDNPSQTPTATYYSDSASLANAVTGAYAALQRIYGSSGSAGMYLIGDLAADNGWSDATAVDGVEPLVIDATNTNISALWIAHYRCIQRCNNVIGNAGKIPMGEAAKKRYLGEVKFIRALCNFNLVRIWGKVPLVVKDFQDPSDAYVDGRNAVEDVYSQINADLTDANGVLPNYYAANSAGLGRATRAAVLALWGEVLLTQKNHEQARIKLKELVENESDFGVALLTDYASIFSTSNKMNREIIFAIRYKQGINSNGATEGSPFNNWFMPQASDNVLTSAGAGYYYNLVHSDLSDAFEQGDLRKDASVGSFFGAGRTQLYTKKFINSGAMVVFDGNNDWIVSRYADVLLQYAEALNEAGQTADAGRIVNRVRKRAGLNEVAVSSQSDMRLLLEKERRLELNMEGHRWFDLKRTDRLLPVVGAYLSKYKIRPNGKPLEAFRELFPIPLTETQVNPKLLPNNDGY</sequence>
<name>A0A1G9IUE3_9BACT</name>
<dbReference type="InterPro" id="IPR033985">
    <property type="entry name" value="SusD-like_N"/>
</dbReference>
<feature type="domain" description="RagB/SusD" evidence="6">
    <location>
        <begin position="342"/>
        <end position="488"/>
    </location>
</feature>
<dbReference type="OrthoDB" id="691907at2"/>
<comment type="subcellular location">
    <subcellularLocation>
        <location evidence="1">Cell outer membrane</location>
    </subcellularLocation>
</comment>
<keyword evidence="4" id="KW-0472">Membrane</keyword>
<evidence type="ECO:0000256" key="4">
    <source>
        <dbReference type="ARBA" id="ARBA00023136"/>
    </source>
</evidence>
<keyword evidence="9" id="KW-1185">Reference proteome</keyword>
<comment type="similarity">
    <text evidence="2">Belongs to the SusD family.</text>
</comment>
<evidence type="ECO:0000313" key="9">
    <source>
        <dbReference type="Proteomes" id="UP000198901"/>
    </source>
</evidence>
<organism evidence="8 9">
    <name type="scientific">Siphonobacter aquaeclarae</name>
    <dbReference type="NCBI Taxonomy" id="563176"/>
    <lineage>
        <taxon>Bacteria</taxon>
        <taxon>Pseudomonadati</taxon>
        <taxon>Bacteroidota</taxon>
        <taxon>Cytophagia</taxon>
        <taxon>Cytophagales</taxon>
        <taxon>Cytophagaceae</taxon>
        <taxon>Siphonobacter</taxon>
    </lineage>
</organism>
<gene>
    <name evidence="8" type="ORF">SAMN04488090_0615</name>
</gene>
<feature type="domain" description="SusD-like N-terminal" evidence="7">
    <location>
        <begin position="24"/>
        <end position="219"/>
    </location>
</feature>
<dbReference type="Pfam" id="PF14322">
    <property type="entry name" value="SusD-like_3"/>
    <property type="match status" value="1"/>
</dbReference>
<proteinExistence type="inferred from homology"/>
<keyword evidence="5" id="KW-0998">Cell outer membrane</keyword>
<dbReference type="STRING" id="563176.SAMN04488090_0615"/>
<dbReference type="EMBL" id="FNGS01000001">
    <property type="protein sequence ID" value="SDL28424.1"/>
    <property type="molecule type" value="Genomic_DNA"/>
</dbReference>